<dbReference type="InterPro" id="IPR008881">
    <property type="entry name" value="Trigger_fac_ribosome-bd_bac"/>
</dbReference>
<dbReference type="GO" id="GO:0044183">
    <property type="term" value="F:protein folding chaperone"/>
    <property type="evidence" value="ECO:0007669"/>
    <property type="project" value="TreeGrafter"/>
</dbReference>
<dbReference type="GO" id="GO:0003755">
    <property type="term" value="F:peptidyl-prolyl cis-trans isomerase activity"/>
    <property type="evidence" value="ECO:0007669"/>
    <property type="project" value="UniProtKB-UniRule"/>
</dbReference>
<feature type="domain" description="PPIase FKBP-type" evidence="15">
    <location>
        <begin position="165"/>
        <end position="247"/>
    </location>
</feature>
<comment type="function">
    <text evidence="10 12">Involved in protein export. Acts as a chaperone by maintaining the newly synthesized protein in an open conformation. Functions as a peptidyl-prolyl cis-trans isomerase.</text>
</comment>
<dbReference type="InterPro" id="IPR046357">
    <property type="entry name" value="PPIase_dom_sf"/>
</dbReference>
<dbReference type="PANTHER" id="PTHR30560">
    <property type="entry name" value="TRIGGER FACTOR CHAPERONE AND PEPTIDYL-PROLYL CIS/TRANS ISOMERASE"/>
    <property type="match status" value="1"/>
</dbReference>
<dbReference type="InterPro" id="IPR027304">
    <property type="entry name" value="Trigger_fact/SurA_dom_sf"/>
</dbReference>
<proteinExistence type="inferred from homology"/>
<dbReference type="EC" id="5.2.1.8" evidence="3 12"/>
<dbReference type="GO" id="GO:0005737">
    <property type="term" value="C:cytoplasm"/>
    <property type="evidence" value="ECO:0007669"/>
    <property type="project" value="UniProtKB-SubCell"/>
</dbReference>
<dbReference type="GO" id="GO:0043335">
    <property type="term" value="P:protein unfolding"/>
    <property type="evidence" value="ECO:0007669"/>
    <property type="project" value="TreeGrafter"/>
</dbReference>
<dbReference type="PIRSF" id="PIRSF003095">
    <property type="entry name" value="Trigger_factor"/>
    <property type="match status" value="1"/>
</dbReference>
<dbReference type="FunFam" id="3.10.50.40:FF:000001">
    <property type="entry name" value="Trigger factor"/>
    <property type="match status" value="1"/>
</dbReference>
<dbReference type="SUPFAM" id="SSF54534">
    <property type="entry name" value="FKBP-like"/>
    <property type="match status" value="1"/>
</dbReference>
<accession>A0AAE3TBF4</accession>
<comment type="caution">
    <text evidence="16">The sequence shown here is derived from an EMBL/GenBank/DDBJ whole genome shotgun (WGS) entry which is preliminary data.</text>
</comment>
<dbReference type="Pfam" id="PF05697">
    <property type="entry name" value="Trigger_N"/>
    <property type="match status" value="1"/>
</dbReference>
<evidence type="ECO:0000256" key="1">
    <source>
        <dbReference type="ARBA" id="ARBA00000971"/>
    </source>
</evidence>
<evidence type="ECO:0000259" key="15">
    <source>
        <dbReference type="PROSITE" id="PS50059"/>
    </source>
</evidence>
<dbReference type="Pfam" id="PF00254">
    <property type="entry name" value="FKBP_C"/>
    <property type="match status" value="1"/>
</dbReference>
<reference evidence="16" key="1">
    <citation type="submission" date="2023-03" db="EMBL/GenBank/DDBJ databases">
        <title>Multiphase analysis and comparison of six strains from genera Psychromarinibacter, Lutimaribacter, and Maritimibacter, including a novel species: Psychromarinibacter sediminicola sp. nov.</title>
        <authorList>
            <person name="Wang Y.-H."/>
            <person name="Ye M.-Q."/>
            <person name="Du Z.-J."/>
        </authorList>
    </citation>
    <scope>NUCLEOTIDE SEQUENCE</scope>
    <source>
        <strain evidence="16">C21-152</strain>
    </source>
</reference>
<dbReference type="InterPro" id="IPR036611">
    <property type="entry name" value="Trigger_fac_ribosome-bd_sf"/>
</dbReference>
<keyword evidence="6 12" id="KW-0697">Rotamase</keyword>
<keyword evidence="7 12" id="KW-0143">Chaperone</keyword>
<evidence type="ECO:0000256" key="14">
    <source>
        <dbReference type="RuleBase" id="RU003914"/>
    </source>
</evidence>
<dbReference type="PANTHER" id="PTHR30560:SF3">
    <property type="entry name" value="TRIGGER FACTOR-LIKE PROTEIN TIG, CHLOROPLASTIC"/>
    <property type="match status" value="1"/>
</dbReference>
<dbReference type="HAMAP" id="MF_00303">
    <property type="entry name" value="Trigger_factor_Tig"/>
    <property type="match status" value="1"/>
</dbReference>
<keyword evidence="8 12" id="KW-0413">Isomerase</keyword>
<dbReference type="GO" id="GO:0043022">
    <property type="term" value="F:ribosome binding"/>
    <property type="evidence" value="ECO:0007669"/>
    <property type="project" value="TreeGrafter"/>
</dbReference>
<dbReference type="Gene3D" id="1.10.3120.10">
    <property type="entry name" value="Trigger factor, C-terminal domain"/>
    <property type="match status" value="1"/>
</dbReference>
<evidence type="ECO:0000256" key="5">
    <source>
        <dbReference type="ARBA" id="ARBA00022618"/>
    </source>
</evidence>
<dbReference type="GO" id="GO:0015031">
    <property type="term" value="P:protein transport"/>
    <property type="evidence" value="ECO:0007669"/>
    <property type="project" value="UniProtKB-UniRule"/>
</dbReference>
<dbReference type="Pfam" id="PF05698">
    <property type="entry name" value="Trigger_C"/>
    <property type="match status" value="1"/>
</dbReference>
<evidence type="ECO:0000256" key="10">
    <source>
        <dbReference type="ARBA" id="ARBA00024849"/>
    </source>
</evidence>
<sequence length="446" mass="49647">MQVTETLNEGLKREYSIKLTADELDEKVNAKLAEAQPEVQLKGFRKGKVPMALLKKQFGQQVMGEAMQEAIDGAMSQHFEDTGDRPALQPNVEMTNKDWQEGQDVEVSMSYEKLPEIPEVDMKALSLEKMVVTPADADVDEALQSLAASAQNFEDREAGAAAQDGDQVVIDFKGSVDGEEFEGGAAEDYPLTLGSDSFIPGFEEQLVGAKAGDEVEVKVSFPEEYGAEHLAGKEATFATTVKAVKAPEPAPVDDELAKKYGAEDLEALKGQIRERLQAEYDQAARAVMKRKLLDQLDAQVQFDLPPSLVETEAKQIAHQLYHEDHPDDHGHDHGEIEPTDEHYKLAERRVRLGLLLAELGQKNDIQVSDSEMTQAVMQQARQYPGQERQFFEFVQQNPQMRQQIQAPIFEDKVVDYVFELADISEKPVSKEELQQAVEALEEEDAG</sequence>
<dbReference type="SUPFAM" id="SSF102735">
    <property type="entry name" value="Trigger factor ribosome-binding domain"/>
    <property type="match status" value="1"/>
</dbReference>
<dbReference type="Gene3D" id="3.30.70.1050">
    <property type="entry name" value="Trigger factor ribosome-binding domain"/>
    <property type="match status" value="1"/>
</dbReference>
<evidence type="ECO:0000256" key="11">
    <source>
        <dbReference type="ARBA" id="ARBA00029986"/>
    </source>
</evidence>
<keyword evidence="5 12" id="KW-0132">Cell division</keyword>
<dbReference type="InterPro" id="IPR037041">
    <property type="entry name" value="Trigger_fac_C_sf"/>
</dbReference>
<evidence type="ECO:0000256" key="2">
    <source>
        <dbReference type="ARBA" id="ARBA00005464"/>
    </source>
</evidence>
<comment type="domain">
    <text evidence="12">Consists of 3 domains; the N-terminus binds the ribosome, the middle domain has PPIase activity, while the C-terminus has intrinsic chaperone activity on its own.</text>
</comment>
<keyword evidence="17" id="KW-1185">Reference proteome</keyword>
<evidence type="ECO:0000256" key="9">
    <source>
        <dbReference type="ARBA" id="ARBA00023306"/>
    </source>
</evidence>
<dbReference type="Gene3D" id="3.10.50.40">
    <property type="match status" value="1"/>
</dbReference>
<comment type="catalytic activity">
    <reaction evidence="1 12 13">
        <text>[protein]-peptidylproline (omega=180) = [protein]-peptidylproline (omega=0)</text>
        <dbReference type="Rhea" id="RHEA:16237"/>
        <dbReference type="Rhea" id="RHEA-COMP:10747"/>
        <dbReference type="Rhea" id="RHEA-COMP:10748"/>
        <dbReference type="ChEBI" id="CHEBI:83833"/>
        <dbReference type="ChEBI" id="CHEBI:83834"/>
        <dbReference type="EC" id="5.2.1.8"/>
    </reaction>
</comment>
<evidence type="ECO:0000256" key="7">
    <source>
        <dbReference type="ARBA" id="ARBA00023186"/>
    </source>
</evidence>
<dbReference type="SUPFAM" id="SSF109998">
    <property type="entry name" value="Triger factor/SurA peptide-binding domain-like"/>
    <property type="match status" value="1"/>
</dbReference>
<evidence type="ECO:0000256" key="13">
    <source>
        <dbReference type="PROSITE-ProRule" id="PRU00277"/>
    </source>
</evidence>
<evidence type="ECO:0000256" key="6">
    <source>
        <dbReference type="ARBA" id="ARBA00023110"/>
    </source>
</evidence>
<organism evidence="16 17">
    <name type="scientific">Psychromarinibacter sediminicola</name>
    <dbReference type="NCBI Taxonomy" id="3033385"/>
    <lineage>
        <taxon>Bacteria</taxon>
        <taxon>Pseudomonadati</taxon>
        <taxon>Pseudomonadota</taxon>
        <taxon>Alphaproteobacteria</taxon>
        <taxon>Rhodobacterales</taxon>
        <taxon>Paracoccaceae</taxon>
        <taxon>Psychromarinibacter</taxon>
    </lineage>
</organism>
<dbReference type="InterPro" id="IPR001179">
    <property type="entry name" value="PPIase_FKBP_dom"/>
</dbReference>
<dbReference type="AlphaFoldDB" id="A0AAE3TBF4"/>
<evidence type="ECO:0000256" key="4">
    <source>
        <dbReference type="ARBA" id="ARBA00016902"/>
    </source>
</evidence>
<name>A0AAE3TBF4_9RHOB</name>
<dbReference type="PROSITE" id="PS50059">
    <property type="entry name" value="FKBP_PPIASE"/>
    <property type="match status" value="1"/>
</dbReference>
<comment type="similarity">
    <text evidence="2 12 14">Belongs to the FKBP-type PPIase family. Tig subfamily.</text>
</comment>
<evidence type="ECO:0000256" key="8">
    <source>
        <dbReference type="ARBA" id="ARBA00023235"/>
    </source>
</evidence>
<protein>
    <recommendedName>
        <fullName evidence="4 12">Trigger factor</fullName>
        <shortName evidence="12">TF</shortName>
        <ecNumber evidence="3 12">5.2.1.8</ecNumber>
    </recommendedName>
    <alternativeName>
        <fullName evidence="11 12">PPIase</fullName>
    </alternativeName>
</protein>
<dbReference type="RefSeq" id="WP_275568760.1">
    <property type="nucleotide sequence ID" value="NZ_JARGYC010000056.1"/>
</dbReference>
<keyword evidence="9 12" id="KW-0131">Cell cycle</keyword>
<dbReference type="GO" id="GO:0051301">
    <property type="term" value="P:cell division"/>
    <property type="evidence" value="ECO:0007669"/>
    <property type="project" value="UniProtKB-KW"/>
</dbReference>
<evidence type="ECO:0000256" key="12">
    <source>
        <dbReference type="HAMAP-Rule" id="MF_00303"/>
    </source>
</evidence>
<evidence type="ECO:0000256" key="3">
    <source>
        <dbReference type="ARBA" id="ARBA00013194"/>
    </source>
</evidence>
<evidence type="ECO:0000313" key="17">
    <source>
        <dbReference type="Proteomes" id="UP001220964"/>
    </source>
</evidence>
<dbReference type="Proteomes" id="UP001220964">
    <property type="component" value="Unassembled WGS sequence"/>
</dbReference>
<dbReference type="EMBL" id="JARGYC010000056">
    <property type="protein sequence ID" value="MDF0602635.1"/>
    <property type="molecule type" value="Genomic_DNA"/>
</dbReference>
<dbReference type="InterPro" id="IPR005215">
    <property type="entry name" value="Trig_fac"/>
</dbReference>
<dbReference type="NCBIfam" id="TIGR00115">
    <property type="entry name" value="tig"/>
    <property type="match status" value="1"/>
</dbReference>
<gene>
    <name evidence="12 16" type="primary">tig</name>
    <name evidence="16" type="ORF">P1J78_17995</name>
</gene>
<evidence type="ECO:0000313" key="16">
    <source>
        <dbReference type="EMBL" id="MDF0602635.1"/>
    </source>
</evidence>
<comment type="subcellular location">
    <subcellularLocation>
        <location evidence="12">Cytoplasm</location>
    </subcellularLocation>
    <text evidence="12">About half TF is bound to the ribosome near the polypeptide exit tunnel while the other half is free in the cytoplasm.</text>
</comment>
<dbReference type="GO" id="GO:0051083">
    <property type="term" value="P:'de novo' cotranslational protein folding"/>
    <property type="evidence" value="ECO:0007669"/>
    <property type="project" value="TreeGrafter"/>
</dbReference>
<dbReference type="InterPro" id="IPR008880">
    <property type="entry name" value="Trigger_fac_C"/>
</dbReference>
<keyword evidence="12" id="KW-0963">Cytoplasm</keyword>